<dbReference type="SUPFAM" id="SSF47336">
    <property type="entry name" value="ACP-like"/>
    <property type="match status" value="1"/>
</dbReference>
<name>A0A7X3C3Q3_9LACO</name>
<dbReference type="AlphaFoldDB" id="A0A7X3C3Q3"/>
<dbReference type="RefSeq" id="WP_155432025.1">
    <property type="nucleotide sequence ID" value="NZ_WNJO01000010.1"/>
</dbReference>
<evidence type="ECO:0000259" key="1">
    <source>
        <dbReference type="Pfam" id="PF00550"/>
    </source>
</evidence>
<dbReference type="InterPro" id="IPR009081">
    <property type="entry name" value="PP-bd_ACP"/>
</dbReference>
<organism evidence="2 3">
    <name type="scientific">Secundilactobacillus folii</name>
    <dbReference type="NCBI Taxonomy" id="2678357"/>
    <lineage>
        <taxon>Bacteria</taxon>
        <taxon>Bacillati</taxon>
        <taxon>Bacillota</taxon>
        <taxon>Bacilli</taxon>
        <taxon>Lactobacillales</taxon>
        <taxon>Lactobacillaceae</taxon>
        <taxon>Secundilactobacillus</taxon>
    </lineage>
</organism>
<dbReference type="Gene3D" id="1.10.1200.10">
    <property type="entry name" value="ACP-like"/>
    <property type="match status" value="1"/>
</dbReference>
<evidence type="ECO:0000313" key="2">
    <source>
        <dbReference type="EMBL" id="MTV82757.1"/>
    </source>
</evidence>
<proteinExistence type="predicted"/>
<dbReference type="Proteomes" id="UP000466388">
    <property type="component" value="Unassembled WGS sequence"/>
</dbReference>
<dbReference type="InterPro" id="IPR036736">
    <property type="entry name" value="ACP-like_sf"/>
</dbReference>
<reference evidence="2 3" key="1">
    <citation type="submission" date="2019-11" db="EMBL/GenBank/DDBJ databases">
        <title>Lactobacillus sp. nov. CRM56-3, isolated from fermented tea leaves.</title>
        <authorList>
            <person name="Phuengjayaem S."/>
            <person name="Tanasupawat S."/>
        </authorList>
    </citation>
    <scope>NUCLEOTIDE SEQUENCE [LARGE SCALE GENOMIC DNA]</scope>
    <source>
        <strain evidence="2 3">CRM56-3</strain>
    </source>
</reference>
<protein>
    <recommendedName>
        <fullName evidence="1">Carrier domain-containing protein</fullName>
    </recommendedName>
</protein>
<comment type="caution">
    <text evidence="2">The sequence shown here is derived from an EMBL/GenBank/DDBJ whole genome shotgun (WGS) entry which is preliminary data.</text>
</comment>
<feature type="domain" description="Carrier" evidence="1">
    <location>
        <begin position="8"/>
        <end position="73"/>
    </location>
</feature>
<dbReference type="EMBL" id="WNJO01000010">
    <property type="protein sequence ID" value="MTV82757.1"/>
    <property type="molecule type" value="Genomic_DNA"/>
</dbReference>
<keyword evidence="3" id="KW-1185">Reference proteome</keyword>
<evidence type="ECO:0000313" key="3">
    <source>
        <dbReference type="Proteomes" id="UP000466388"/>
    </source>
</evidence>
<accession>A0A7X3C3Q3</accession>
<sequence length="76" mass="8311">MDTSIKNKVIGAFAETTGKSASELSMKTRIEEDLELKSINMFTLAAMLEGSLGSAPDADEAENLKTIGDYVEYYKK</sequence>
<dbReference type="Pfam" id="PF00550">
    <property type="entry name" value="PP-binding"/>
    <property type="match status" value="1"/>
</dbReference>
<gene>
    <name evidence="2" type="ORF">GM612_08880</name>
</gene>